<sequence length="209" mass="23955">MLGVRRFNQHQLHIDFQALLPKFLLYLLPKQSYEHKQGQAENISTACLNILELLIQSREETHMDIFKAMVTNLLDASDDDLVGNVSLAACELLEILHYDDLGNEATTIFSCVDFEVMVVFELRIFDLKENPENLVEKKVNQGDSEWLRSVSIMIHKWKDKRDVLTISNVQMVPVQKKSGKIWAKPGTVTDYTLGMVGNFIEKLSMKIDL</sequence>
<keyword evidence="2" id="KW-1185">Reference proteome</keyword>
<accession>A0A1B0BH26</accession>
<reference evidence="1" key="2">
    <citation type="submission" date="2020-05" db="UniProtKB">
        <authorList>
            <consortium name="EnsemblMetazoa"/>
        </authorList>
    </citation>
    <scope>IDENTIFICATION</scope>
    <source>
        <strain evidence="1">IAEA</strain>
    </source>
</reference>
<name>A0A1B0BH26_9MUSC</name>
<dbReference type="EnsemblMetazoa" id="GPPI029827-RA">
    <property type="protein sequence ID" value="GPPI029827-PA"/>
    <property type="gene ID" value="GPPI029827"/>
</dbReference>
<dbReference type="Proteomes" id="UP000092460">
    <property type="component" value="Unassembled WGS sequence"/>
</dbReference>
<evidence type="ECO:0000313" key="1">
    <source>
        <dbReference type="EnsemblMetazoa" id="GPPI029827-PA"/>
    </source>
</evidence>
<organism evidence="1 2">
    <name type="scientific">Glossina palpalis gambiensis</name>
    <dbReference type="NCBI Taxonomy" id="67801"/>
    <lineage>
        <taxon>Eukaryota</taxon>
        <taxon>Metazoa</taxon>
        <taxon>Ecdysozoa</taxon>
        <taxon>Arthropoda</taxon>
        <taxon>Hexapoda</taxon>
        <taxon>Insecta</taxon>
        <taxon>Pterygota</taxon>
        <taxon>Neoptera</taxon>
        <taxon>Endopterygota</taxon>
        <taxon>Diptera</taxon>
        <taxon>Brachycera</taxon>
        <taxon>Muscomorpha</taxon>
        <taxon>Hippoboscoidea</taxon>
        <taxon>Glossinidae</taxon>
        <taxon>Glossina</taxon>
    </lineage>
</organism>
<dbReference type="VEuPathDB" id="VectorBase:GPPI029827"/>
<proteinExistence type="predicted"/>
<reference evidence="2" key="1">
    <citation type="submission" date="2015-01" db="EMBL/GenBank/DDBJ databases">
        <authorList>
            <person name="Aksoy S."/>
            <person name="Warren W."/>
            <person name="Wilson R.K."/>
        </authorList>
    </citation>
    <scope>NUCLEOTIDE SEQUENCE [LARGE SCALE GENOMIC DNA]</scope>
    <source>
        <strain evidence="2">IAEA</strain>
    </source>
</reference>
<dbReference type="EMBL" id="JXJN01014109">
    <property type="status" value="NOT_ANNOTATED_CDS"/>
    <property type="molecule type" value="Genomic_DNA"/>
</dbReference>
<evidence type="ECO:0000313" key="2">
    <source>
        <dbReference type="Proteomes" id="UP000092460"/>
    </source>
</evidence>
<dbReference type="AlphaFoldDB" id="A0A1B0BH26"/>
<protein>
    <submittedName>
        <fullName evidence="1">Uncharacterized protein</fullName>
    </submittedName>
</protein>
<dbReference type="EMBL" id="JXJN01014108">
    <property type="status" value="NOT_ANNOTATED_CDS"/>
    <property type="molecule type" value="Genomic_DNA"/>
</dbReference>